<dbReference type="Proteomes" id="UP000030341">
    <property type="component" value="Chromosome 1"/>
</dbReference>
<dbReference type="NCBIfam" id="NF003792">
    <property type="entry name" value="PRK05380.1"/>
    <property type="match status" value="1"/>
</dbReference>
<dbReference type="RefSeq" id="WP_038640318.1">
    <property type="nucleotide sequence ID" value="NZ_CP009888.1"/>
</dbReference>
<dbReference type="eggNOG" id="COG0504">
    <property type="taxonomic scope" value="Bacteria"/>
</dbReference>
<dbReference type="GO" id="GO:0005829">
    <property type="term" value="C:cytosol"/>
    <property type="evidence" value="ECO:0007669"/>
    <property type="project" value="TreeGrafter"/>
</dbReference>
<comment type="subunit">
    <text evidence="12">Homotetramer.</text>
</comment>
<dbReference type="EC" id="6.3.4.2" evidence="12"/>
<keyword evidence="16" id="KW-1185">Reference proteome</keyword>
<keyword evidence="4 12" id="KW-0479">Metal-binding</keyword>
<feature type="binding site" evidence="12">
    <location>
        <position position="403"/>
    </location>
    <ligand>
        <name>L-glutamine</name>
        <dbReference type="ChEBI" id="CHEBI:58359"/>
    </ligand>
</feature>
<dbReference type="GO" id="GO:0003883">
    <property type="term" value="F:CTP synthase activity"/>
    <property type="evidence" value="ECO:0007669"/>
    <property type="project" value="UniProtKB-UniRule"/>
</dbReference>
<dbReference type="PANTHER" id="PTHR11550:SF0">
    <property type="entry name" value="CTP SYNTHASE-RELATED"/>
    <property type="match status" value="1"/>
</dbReference>
<evidence type="ECO:0000313" key="15">
    <source>
        <dbReference type="EMBL" id="AIY64914.1"/>
    </source>
</evidence>
<evidence type="ECO:0000256" key="1">
    <source>
        <dbReference type="ARBA" id="ARBA00005171"/>
    </source>
</evidence>
<dbReference type="InterPro" id="IPR017926">
    <property type="entry name" value="GATASE"/>
</dbReference>
<evidence type="ECO:0000256" key="8">
    <source>
        <dbReference type="ARBA" id="ARBA00022962"/>
    </source>
</evidence>
<dbReference type="Pfam" id="PF00117">
    <property type="entry name" value="GATase"/>
    <property type="match status" value="1"/>
</dbReference>
<feature type="binding site" evidence="12">
    <location>
        <position position="352"/>
    </location>
    <ligand>
        <name>L-glutamine</name>
        <dbReference type="ChEBI" id="CHEBI:58359"/>
    </ligand>
</feature>
<dbReference type="KEGG" id="pseo:OM33_06940"/>
<dbReference type="CDD" id="cd03113">
    <property type="entry name" value="CTPS_N"/>
    <property type="match status" value="1"/>
</dbReference>
<dbReference type="InterPro" id="IPR033828">
    <property type="entry name" value="GATase1_CTP_Synthase"/>
</dbReference>
<dbReference type="GO" id="GO:0046872">
    <property type="term" value="F:metal ion binding"/>
    <property type="evidence" value="ECO:0007669"/>
    <property type="project" value="UniProtKB-KW"/>
</dbReference>
<feature type="binding site" evidence="12">
    <location>
        <position position="140"/>
    </location>
    <ligand>
        <name>Mg(2+)</name>
        <dbReference type="ChEBI" id="CHEBI:18420"/>
    </ligand>
</feature>
<feature type="region of interest" description="Amidoligase domain" evidence="12">
    <location>
        <begin position="1"/>
        <end position="266"/>
    </location>
</feature>
<evidence type="ECO:0000256" key="4">
    <source>
        <dbReference type="ARBA" id="ARBA00022723"/>
    </source>
</evidence>
<feature type="binding site" evidence="12">
    <location>
        <position position="14"/>
    </location>
    <ligand>
        <name>UTP</name>
        <dbReference type="ChEBI" id="CHEBI:46398"/>
    </ligand>
</feature>
<dbReference type="GO" id="GO:0097268">
    <property type="term" value="C:cytoophidium"/>
    <property type="evidence" value="ECO:0007669"/>
    <property type="project" value="UniProtKB-ARBA"/>
</dbReference>
<evidence type="ECO:0000256" key="9">
    <source>
        <dbReference type="ARBA" id="ARBA00022975"/>
    </source>
</evidence>
<proteinExistence type="inferred from homology"/>
<feature type="binding site" evidence="12">
    <location>
        <begin position="15"/>
        <end position="20"/>
    </location>
    <ligand>
        <name>ATP</name>
        <dbReference type="ChEBI" id="CHEBI:30616"/>
    </ligand>
</feature>
<dbReference type="GO" id="GO:0005524">
    <property type="term" value="F:ATP binding"/>
    <property type="evidence" value="ECO:0007669"/>
    <property type="project" value="UniProtKB-KW"/>
</dbReference>
<feature type="binding site" evidence="12">
    <location>
        <begin position="239"/>
        <end position="241"/>
    </location>
    <ligand>
        <name>ATP</name>
        <dbReference type="ChEBI" id="CHEBI:30616"/>
    </ligand>
</feature>
<dbReference type="InterPro" id="IPR029062">
    <property type="entry name" value="Class_I_gatase-like"/>
</dbReference>
<dbReference type="HOGENOM" id="CLU_011675_5_0_6"/>
<dbReference type="FunFam" id="3.40.50.300:FF:000009">
    <property type="entry name" value="CTP synthase"/>
    <property type="match status" value="1"/>
</dbReference>
<feature type="domain" description="Glutamine amidotransferase" evidence="13">
    <location>
        <begin position="301"/>
        <end position="533"/>
    </location>
</feature>
<comment type="activity regulation">
    <text evidence="12">Allosterically activated by GTP, when glutamine is the substrate; GTP has no effect on the reaction when ammonia is the substrate. The allosteric effector GTP functions by stabilizing the protein conformation that binds the tetrahedral intermediate(s) formed during glutamine hydrolysis. Inhibited by the product CTP, via allosteric rather than competitive inhibition.</text>
</comment>
<protein>
    <recommendedName>
        <fullName evidence="12">CTP synthase</fullName>
        <ecNumber evidence="12">6.3.4.2</ecNumber>
    </recommendedName>
    <alternativeName>
        <fullName evidence="12">Cytidine 5'-triphosphate synthase</fullName>
    </alternativeName>
    <alternativeName>
        <fullName evidence="12">Cytidine triphosphate synthetase</fullName>
        <shortName evidence="12">CTP synthetase</shortName>
        <shortName evidence="12">CTPS</shortName>
    </alternativeName>
    <alternativeName>
        <fullName evidence="12">UTP--ammonia ligase</fullName>
    </alternativeName>
</protein>
<comment type="function">
    <text evidence="11 12">Catalyzes the ATP-dependent amination of UTP to CTP with either L-glutamine or ammonia as the source of nitrogen. Regulates intracellular CTP levels through interactions with the four ribonucleotide triphosphates.</text>
</comment>
<feature type="active site" evidence="12">
    <location>
        <position position="515"/>
    </location>
</feature>
<keyword evidence="5 12" id="KW-0547">Nucleotide-binding</keyword>
<evidence type="ECO:0000256" key="6">
    <source>
        <dbReference type="ARBA" id="ARBA00022840"/>
    </source>
</evidence>
<feature type="binding site" evidence="12">
    <location>
        <begin position="187"/>
        <end position="192"/>
    </location>
    <ligand>
        <name>CTP</name>
        <dbReference type="ChEBI" id="CHEBI:37563"/>
        <note>allosteric inhibitor</note>
    </ligand>
</feature>
<dbReference type="CDD" id="cd01746">
    <property type="entry name" value="GATase1_CTP_Synthase"/>
    <property type="match status" value="1"/>
</dbReference>
<dbReference type="InterPro" id="IPR027417">
    <property type="entry name" value="P-loop_NTPase"/>
</dbReference>
<dbReference type="Gene3D" id="3.40.50.300">
    <property type="entry name" value="P-loop containing nucleotide triphosphate hydrolases"/>
    <property type="match status" value="1"/>
</dbReference>
<feature type="binding site" evidence="12">
    <location>
        <position position="223"/>
    </location>
    <ligand>
        <name>UTP</name>
        <dbReference type="ChEBI" id="CHEBI:46398"/>
    </ligand>
</feature>
<feature type="active site" description="Nucleophile; for glutamine hydrolysis" evidence="12">
    <location>
        <position position="379"/>
    </location>
</feature>
<reference evidence="15 16" key="1">
    <citation type="submission" date="2014-11" db="EMBL/GenBank/DDBJ databases">
        <title>Complete Genome Sequence of Pseudoalteromonas sp. Strain OCN003 Isolated from Kaneohe Bay, Oahu, Hawaii.</title>
        <authorList>
            <person name="Beurmann S."/>
            <person name="Videau P."/>
            <person name="Ushijima B."/>
            <person name="Smith A.M."/>
            <person name="Aeby G.S."/>
            <person name="Callahan S.M."/>
            <person name="Belcaid M."/>
        </authorList>
    </citation>
    <scope>NUCLEOTIDE SEQUENCE [LARGE SCALE GENOMIC DNA]</scope>
    <source>
        <strain evidence="15 16">OCN003</strain>
    </source>
</reference>
<dbReference type="GO" id="GO:0019856">
    <property type="term" value="P:pyrimidine nucleobase biosynthetic process"/>
    <property type="evidence" value="ECO:0007669"/>
    <property type="project" value="TreeGrafter"/>
</dbReference>
<dbReference type="GO" id="GO:0044210">
    <property type="term" value="P:'de novo' CTP biosynthetic process"/>
    <property type="evidence" value="ECO:0007669"/>
    <property type="project" value="UniProtKB-UniRule"/>
</dbReference>
<comment type="miscellaneous">
    <text evidence="12">CTPSs have evolved a hybrid strategy for distinguishing between UTP and CTP. The overlapping regions of the product feedback inhibitory and substrate sites recognize a common feature in both compounds, the triphosphate moiety. To differentiate isosteric substrate and product pyrimidine rings, an additional pocket far from the expected kinase/ligase catalytic site, specifically recognizes the cytosine and ribose portions of the product inhibitor.</text>
</comment>
<dbReference type="EMBL" id="CP009888">
    <property type="protein sequence ID" value="AIY64914.1"/>
    <property type="molecule type" value="Genomic_DNA"/>
</dbReference>
<feature type="active site" evidence="12">
    <location>
        <position position="517"/>
    </location>
</feature>
<keyword evidence="9 12" id="KW-0665">Pyrimidine biosynthesis</keyword>
<evidence type="ECO:0000256" key="12">
    <source>
        <dbReference type="HAMAP-Rule" id="MF_01227"/>
    </source>
</evidence>
<feature type="binding site" evidence="12">
    <location>
        <begin position="380"/>
        <end position="383"/>
    </location>
    <ligand>
        <name>L-glutamine</name>
        <dbReference type="ChEBI" id="CHEBI:58359"/>
    </ligand>
</feature>
<feature type="binding site" evidence="12">
    <location>
        <begin position="187"/>
        <end position="192"/>
    </location>
    <ligand>
        <name>UTP</name>
        <dbReference type="ChEBI" id="CHEBI:46398"/>
    </ligand>
</feature>
<comment type="catalytic activity">
    <reaction evidence="12">
        <text>UTP + NH4(+) + ATP = CTP + ADP + phosphate + 2 H(+)</text>
        <dbReference type="Rhea" id="RHEA:16597"/>
        <dbReference type="ChEBI" id="CHEBI:15378"/>
        <dbReference type="ChEBI" id="CHEBI:28938"/>
        <dbReference type="ChEBI" id="CHEBI:30616"/>
        <dbReference type="ChEBI" id="CHEBI:37563"/>
        <dbReference type="ChEBI" id="CHEBI:43474"/>
        <dbReference type="ChEBI" id="CHEBI:46398"/>
        <dbReference type="ChEBI" id="CHEBI:456216"/>
    </reaction>
</comment>
<keyword evidence="6 12" id="KW-0067">ATP-binding</keyword>
<keyword evidence="3 12" id="KW-0436">Ligase</keyword>
<dbReference type="AlphaFoldDB" id="A0A0A7EE85"/>
<comment type="similarity">
    <text evidence="2 12">Belongs to the CTP synthase family.</text>
</comment>
<dbReference type="PANTHER" id="PTHR11550">
    <property type="entry name" value="CTP SYNTHASE"/>
    <property type="match status" value="1"/>
</dbReference>
<comment type="catalytic activity">
    <reaction evidence="10 12">
        <text>UTP + L-glutamine + ATP + H2O = CTP + L-glutamate + ADP + phosphate + 2 H(+)</text>
        <dbReference type="Rhea" id="RHEA:26426"/>
        <dbReference type="ChEBI" id="CHEBI:15377"/>
        <dbReference type="ChEBI" id="CHEBI:15378"/>
        <dbReference type="ChEBI" id="CHEBI:29985"/>
        <dbReference type="ChEBI" id="CHEBI:30616"/>
        <dbReference type="ChEBI" id="CHEBI:37563"/>
        <dbReference type="ChEBI" id="CHEBI:43474"/>
        <dbReference type="ChEBI" id="CHEBI:46398"/>
        <dbReference type="ChEBI" id="CHEBI:58359"/>
        <dbReference type="ChEBI" id="CHEBI:456216"/>
        <dbReference type="EC" id="6.3.4.2"/>
    </reaction>
</comment>
<dbReference type="UniPathway" id="UPA00159">
    <property type="reaction ID" value="UER00277"/>
</dbReference>
<feature type="domain" description="CTP synthase N-terminal" evidence="14">
    <location>
        <begin position="4"/>
        <end position="265"/>
    </location>
</feature>
<keyword evidence="8 12" id="KW-0315">Glutamine amidotransferase</keyword>
<feature type="binding site" evidence="12">
    <location>
        <position position="14"/>
    </location>
    <ligand>
        <name>CTP</name>
        <dbReference type="ChEBI" id="CHEBI:37563"/>
        <note>allosteric inhibitor</note>
    </ligand>
</feature>
<feature type="binding site" evidence="12">
    <location>
        <begin position="147"/>
        <end position="149"/>
    </location>
    <ligand>
        <name>CTP</name>
        <dbReference type="ChEBI" id="CHEBI:37563"/>
        <note>allosteric inhibitor</note>
    </ligand>
</feature>
<feature type="binding site" evidence="12">
    <location>
        <position position="470"/>
    </location>
    <ligand>
        <name>L-glutamine</name>
        <dbReference type="ChEBI" id="CHEBI:58359"/>
    </ligand>
</feature>
<evidence type="ECO:0000259" key="13">
    <source>
        <dbReference type="Pfam" id="PF00117"/>
    </source>
</evidence>
<dbReference type="OrthoDB" id="9801107at2"/>
<dbReference type="GO" id="GO:0042802">
    <property type="term" value="F:identical protein binding"/>
    <property type="evidence" value="ECO:0007669"/>
    <property type="project" value="TreeGrafter"/>
</dbReference>
<dbReference type="GO" id="GO:0004359">
    <property type="term" value="F:glutaminase activity"/>
    <property type="evidence" value="ECO:0007669"/>
    <property type="project" value="RHEA"/>
</dbReference>
<dbReference type="SUPFAM" id="SSF52317">
    <property type="entry name" value="Class I glutamine amidotransferase-like"/>
    <property type="match status" value="1"/>
</dbReference>
<dbReference type="FunFam" id="3.40.50.880:FF:000002">
    <property type="entry name" value="CTP synthase"/>
    <property type="match status" value="1"/>
</dbReference>
<feature type="binding site" evidence="12">
    <location>
        <position position="223"/>
    </location>
    <ligand>
        <name>CTP</name>
        <dbReference type="ChEBI" id="CHEBI:37563"/>
        <note>allosteric inhibitor</note>
    </ligand>
</feature>
<dbReference type="SUPFAM" id="SSF52540">
    <property type="entry name" value="P-loop containing nucleoside triphosphate hydrolases"/>
    <property type="match status" value="1"/>
</dbReference>
<evidence type="ECO:0000256" key="3">
    <source>
        <dbReference type="ARBA" id="ARBA00022598"/>
    </source>
</evidence>
<dbReference type="Pfam" id="PF06418">
    <property type="entry name" value="CTP_synth_N"/>
    <property type="match status" value="1"/>
</dbReference>
<dbReference type="STRING" id="1348114.OM33_06940"/>
<dbReference type="InterPro" id="IPR004468">
    <property type="entry name" value="CTP_synthase"/>
</dbReference>
<evidence type="ECO:0000256" key="10">
    <source>
        <dbReference type="ARBA" id="ARBA00047781"/>
    </source>
</evidence>
<evidence type="ECO:0000313" key="16">
    <source>
        <dbReference type="Proteomes" id="UP000030341"/>
    </source>
</evidence>
<comment type="caution">
    <text evidence="12">Lacks conserved residue(s) required for the propagation of feature annotation.</text>
</comment>
<sequence length="544" mass="60228">MNTKFIFVTGGVVSSLGKGIAAASLAAILEARGLNVTILKLDPYINVDPGTMSPIQHGEVFVTEDGAETDLDLGHYERFIRTKMTKRNNFTQGRVFEDVLRRERRGEFLGATIQVIPHITNDIKRRVLDGAEGYDVAIVEVGGTVGDIESQPFLEALRQLGTELGREAALYMHLTLVPFLGAAGEVKTKPTQHSVKELRSIGIQPDILICRSDRQIPANERAKIALFTNVEEKAVISLKDVDSIYKIPALLKSQGLDELVCRRFYIEPPEADLSEWEQVLYQESNPTGEVTIGMVGKYIELPDAYKSVNEALKHAGLKNRVTVNIKYVDSQDVETKGVEILADLDGILVPGGFGGRGVEGKILTAQYARENKVPYLGICLGMQVALIEFARNVAGLEGANSSEFDADAEHKVIGLITEWLDKEGNVEQRSEESDLGGTMRLGSQKCHLVEGTKAREVYGAAEIFERHRHRYEVNNHYVEQLEKAGLVFSGLSEDKKLVEMIEHPNHPWFVAAQFHPEFTSGPRDGHRLFEGFVGAAYAQQKDEN</sequence>
<evidence type="ECO:0000256" key="7">
    <source>
        <dbReference type="ARBA" id="ARBA00022842"/>
    </source>
</evidence>
<feature type="binding site" evidence="12">
    <location>
        <position position="72"/>
    </location>
    <ligand>
        <name>Mg(2+)</name>
        <dbReference type="ChEBI" id="CHEBI:18420"/>
    </ligand>
</feature>
<dbReference type="HAMAP" id="MF_01227">
    <property type="entry name" value="PyrG"/>
    <property type="match status" value="1"/>
</dbReference>
<dbReference type="PROSITE" id="PS51273">
    <property type="entry name" value="GATASE_TYPE_1"/>
    <property type="match status" value="1"/>
</dbReference>
<comment type="pathway">
    <text evidence="1 12">Pyrimidine metabolism; CTP biosynthesis via de novo pathway; CTP from UDP: step 2/2.</text>
</comment>
<evidence type="ECO:0000256" key="11">
    <source>
        <dbReference type="ARBA" id="ARBA00059148"/>
    </source>
</evidence>
<evidence type="ECO:0000256" key="5">
    <source>
        <dbReference type="ARBA" id="ARBA00022741"/>
    </source>
</evidence>
<gene>
    <name evidence="12 15" type="primary">pyrG</name>
    <name evidence="15" type="ORF">OM33_06940</name>
</gene>
<accession>A0A0A7EE85</accession>
<keyword evidence="7 12" id="KW-0460">Magnesium</keyword>
<dbReference type="NCBIfam" id="TIGR00337">
    <property type="entry name" value="PyrG"/>
    <property type="match status" value="1"/>
</dbReference>
<evidence type="ECO:0000256" key="2">
    <source>
        <dbReference type="ARBA" id="ARBA00007533"/>
    </source>
</evidence>
<dbReference type="Gene3D" id="3.40.50.880">
    <property type="match status" value="1"/>
</dbReference>
<organism evidence="15 16">
    <name type="scientific">Pseudoalteromonas piratica</name>
    <dbReference type="NCBI Taxonomy" id="1348114"/>
    <lineage>
        <taxon>Bacteria</taxon>
        <taxon>Pseudomonadati</taxon>
        <taxon>Pseudomonadota</taxon>
        <taxon>Gammaproteobacteria</taxon>
        <taxon>Alteromonadales</taxon>
        <taxon>Pseudoalteromonadaceae</taxon>
        <taxon>Pseudoalteromonas</taxon>
    </lineage>
</organism>
<comment type="catalytic activity">
    <reaction evidence="12">
        <text>L-glutamine + H2O = L-glutamate + NH4(+)</text>
        <dbReference type="Rhea" id="RHEA:15889"/>
        <dbReference type="ChEBI" id="CHEBI:15377"/>
        <dbReference type="ChEBI" id="CHEBI:28938"/>
        <dbReference type="ChEBI" id="CHEBI:29985"/>
        <dbReference type="ChEBI" id="CHEBI:58359"/>
    </reaction>
</comment>
<name>A0A0A7EE85_9GAMM</name>
<evidence type="ECO:0000259" key="14">
    <source>
        <dbReference type="Pfam" id="PF06418"/>
    </source>
</evidence>
<dbReference type="InterPro" id="IPR017456">
    <property type="entry name" value="CTP_synthase_N"/>
</dbReference>
<feature type="binding site" evidence="12">
    <location>
        <position position="72"/>
    </location>
    <ligand>
        <name>ATP</name>
        <dbReference type="ChEBI" id="CHEBI:30616"/>
    </ligand>
</feature>